<name>A0A451BET0_9GAMM</name>
<feature type="transmembrane region" description="Helical" evidence="1">
    <location>
        <begin position="34"/>
        <end position="55"/>
    </location>
</feature>
<dbReference type="AlphaFoldDB" id="A0A451BET0"/>
<keyword evidence="1" id="KW-1133">Transmembrane helix</keyword>
<dbReference type="EMBL" id="CAADFO010000070">
    <property type="protein sequence ID" value="VFK30776.1"/>
    <property type="molecule type" value="Genomic_DNA"/>
</dbReference>
<accession>A0A451BET0</accession>
<dbReference type="EMBL" id="CAADGH010000075">
    <property type="protein sequence ID" value="VFK76791.1"/>
    <property type="molecule type" value="Genomic_DNA"/>
</dbReference>
<evidence type="ECO:0000313" key="4">
    <source>
        <dbReference type="EMBL" id="VFK76791.1"/>
    </source>
</evidence>
<organism evidence="4">
    <name type="scientific">Candidatus Kentrum sp. MB</name>
    <dbReference type="NCBI Taxonomy" id="2138164"/>
    <lineage>
        <taxon>Bacteria</taxon>
        <taxon>Pseudomonadati</taxon>
        <taxon>Pseudomonadota</taxon>
        <taxon>Gammaproteobacteria</taxon>
        <taxon>Candidatus Kentrum</taxon>
    </lineage>
</organism>
<keyword evidence="1" id="KW-0472">Membrane</keyword>
<reference evidence="4" key="1">
    <citation type="submission" date="2019-02" db="EMBL/GenBank/DDBJ databases">
        <authorList>
            <person name="Gruber-Vodicka R. H."/>
            <person name="Seah K. B. B."/>
        </authorList>
    </citation>
    <scope>NUCLEOTIDE SEQUENCE</scope>
    <source>
        <strain evidence="2">BECK_BZ197</strain>
        <strain evidence="4">BECK_BZ198</strain>
        <strain evidence="3">BECK_BZ199</strain>
    </source>
</reference>
<keyword evidence="1" id="KW-0812">Transmembrane</keyword>
<dbReference type="EMBL" id="CAADFQ010000074">
    <property type="protein sequence ID" value="VFK34507.1"/>
    <property type="molecule type" value="Genomic_DNA"/>
</dbReference>
<sequence>MKLGFFEQMDQRIDDQREAMKRGLEQVDKRFKRIFAIITAAALIAGALISAFNYLHLSQQ</sequence>
<evidence type="ECO:0000313" key="3">
    <source>
        <dbReference type="EMBL" id="VFK34507.1"/>
    </source>
</evidence>
<protein>
    <submittedName>
        <fullName evidence="4">Uncharacterized protein</fullName>
    </submittedName>
</protein>
<evidence type="ECO:0000313" key="2">
    <source>
        <dbReference type="EMBL" id="VFK30776.1"/>
    </source>
</evidence>
<gene>
    <name evidence="2" type="ORF">BECKMB1821G_GA0114241_10708</name>
    <name evidence="4" type="ORF">BECKMB1821H_GA0114242_10754</name>
    <name evidence="3" type="ORF">BECKMB1821I_GA0114274_10744</name>
</gene>
<proteinExistence type="predicted"/>
<evidence type="ECO:0000256" key="1">
    <source>
        <dbReference type="SAM" id="Phobius"/>
    </source>
</evidence>